<gene>
    <name evidence="9" type="ORF">UNLARM2_0351</name>
</gene>
<dbReference type="Gene3D" id="3.30.70.360">
    <property type="match status" value="1"/>
</dbReference>
<protein>
    <submittedName>
        <fullName evidence="9">Acetylornithine deacetylase or succinyl-diaminopimelate desuccinylase</fullName>
    </submittedName>
</protein>
<dbReference type="GO" id="GO:0016787">
    <property type="term" value="F:hydrolase activity"/>
    <property type="evidence" value="ECO:0007669"/>
    <property type="project" value="UniProtKB-KW"/>
</dbReference>
<dbReference type="EMBL" id="GG697240">
    <property type="protein sequence ID" value="EET89907.1"/>
    <property type="molecule type" value="Genomic_DNA"/>
</dbReference>
<evidence type="ECO:0000313" key="10">
    <source>
        <dbReference type="Proteomes" id="UP000332487"/>
    </source>
</evidence>
<dbReference type="PANTHER" id="PTHR43808">
    <property type="entry name" value="ACETYLORNITHINE DEACETYLASE"/>
    <property type="match status" value="1"/>
</dbReference>
<dbReference type="InterPro" id="IPR036264">
    <property type="entry name" value="Bact_exopeptidase_dim_dom"/>
</dbReference>
<evidence type="ECO:0000256" key="3">
    <source>
        <dbReference type="ARBA" id="ARBA00006247"/>
    </source>
</evidence>
<keyword evidence="4" id="KW-0479">Metal-binding</keyword>
<dbReference type="Pfam" id="PF07687">
    <property type="entry name" value="M20_dimer"/>
    <property type="match status" value="1"/>
</dbReference>
<keyword evidence="10" id="KW-1185">Reference proteome</keyword>
<evidence type="ECO:0000256" key="2">
    <source>
        <dbReference type="ARBA" id="ARBA00001947"/>
    </source>
</evidence>
<dbReference type="Gene3D" id="3.40.630.10">
    <property type="entry name" value="Zn peptidases"/>
    <property type="match status" value="2"/>
</dbReference>
<dbReference type="NCBIfam" id="NF010589">
    <property type="entry name" value="PRK13983.1"/>
    <property type="match status" value="1"/>
</dbReference>
<keyword evidence="6" id="KW-0862">Zinc</keyword>
<dbReference type="InterPro" id="IPR050072">
    <property type="entry name" value="Peptidase_M20A"/>
</dbReference>
<dbReference type="InterPro" id="IPR010182">
    <property type="entry name" value="ArgE/DapE"/>
</dbReference>
<evidence type="ECO:0000259" key="8">
    <source>
        <dbReference type="Pfam" id="PF07687"/>
    </source>
</evidence>
<keyword evidence="5" id="KW-0378">Hydrolase</keyword>
<evidence type="ECO:0000313" key="9">
    <source>
        <dbReference type="EMBL" id="EET89907.1"/>
    </source>
</evidence>
<dbReference type="AlphaFoldDB" id="C7DH05"/>
<dbReference type="Proteomes" id="UP000332487">
    <property type="component" value="Unassembled WGS sequence"/>
</dbReference>
<sequence length="403" mass="44993">MTTTRKNIGELLDTKEMVDTLSKMIAIKAISPKSGGAGEMERAQFLRSILERWGFEVKEYDYTDSDGVKRPNLVVKYGDNDRTLWLVPHMDTVAAGDLEAWKTDPFTATIRDGKIYGRGSMDDGQSLVSALYALRALKDSGSNPPINFGLAIVADEELGSVYGIEKLVEEKGLFSSSDMFMVPDWSTSDGSKVEVAEKSVLWLKFTFEGKQVHASTPDDGVNALRVAIKFFYRLDNLLHEKYSARDPIFEPSVSTFEMTKHEKNVDSVNIVPGKEVFYLDSRILPCYDINQVLRDIEEFSKSPEFSPAKITIDIEEKNAAPQATPVSAEIVKLLRGTVKEYRGFELKPVGIGGGTCATFFRRKGFPTAVWFTGDDVAHQPNEYASIENMVNDAKVFLGLFRQK</sequence>
<dbReference type="SUPFAM" id="SSF53187">
    <property type="entry name" value="Zn-dependent exopeptidases"/>
    <property type="match status" value="1"/>
</dbReference>
<dbReference type="InterPro" id="IPR002933">
    <property type="entry name" value="Peptidase_M20"/>
</dbReference>
<dbReference type="InterPro" id="IPR011650">
    <property type="entry name" value="Peptidase_M20_dimer"/>
</dbReference>
<feature type="domain" description="Peptidase M20 dimerisation" evidence="8">
    <location>
        <begin position="196"/>
        <end position="301"/>
    </location>
</feature>
<evidence type="ECO:0000256" key="7">
    <source>
        <dbReference type="ARBA" id="ARBA00023285"/>
    </source>
</evidence>
<comment type="similarity">
    <text evidence="3">Belongs to the peptidase M20A family.</text>
</comment>
<evidence type="ECO:0000256" key="6">
    <source>
        <dbReference type="ARBA" id="ARBA00022833"/>
    </source>
</evidence>
<accession>C7DH05</accession>
<evidence type="ECO:0000256" key="4">
    <source>
        <dbReference type="ARBA" id="ARBA00022723"/>
    </source>
</evidence>
<dbReference type="GO" id="GO:0046872">
    <property type="term" value="F:metal ion binding"/>
    <property type="evidence" value="ECO:0007669"/>
    <property type="project" value="UniProtKB-KW"/>
</dbReference>
<proteinExistence type="inferred from homology"/>
<name>C7DH05_MICA2</name>
<evidence type="ECO:0000256" key="5">
    <source>
        <dbReference type="ARBA" id="ARBA00022801"/>
    </source>
</evidence>
<dbReference type="NCBIfam" id="TIGR01910">
    <property type="entry name" value="DapE-ArgE"/>
    <property type="match status" value="1"/>
</dbReference>
<reference evidence="9 10" key="2">
    <citation type="journal article" date="2010" name="Proc. Natl. Acad. Sci. U.S.A.">
        <title>Enigmatic, ultrasmall, uncultivated Archaea.</title>
        <authorList>
            <person name="Baker B.J."/>
            <person name="Comolli L.R."/>
            <person name="Dick G.J."/>
            <person name="Hauser L.J."/>
            <person name="Hyatt D."/>
            <person name="Dill B.D."/>
            <person name="Land M.L."/>
            <person name="Verberkmoes N.C."/>
            <person name="Hettich R.L."/>
            <person name="Banfield J.F."/>
        </authorList>
    </citation>
    <scope>NUCLEOTIDE SEQUENCE [LARGE SCALE GENOMIC DNA]</scope>
    <source>
        <strain evidence="9">ARMAN-2</strain>
    </source>
</reference>
<dbReference type="SUPFAM" id="SSF55031">
    <property type="entry name" value="Bacterial exopeptidase dimerisation domain"/>
    <property type="match status" value="1"/>
</dbReference>
<dbReference type="PANTHER" id="PTHR43808:SF32">
    <property type="entry name" value="ARGE_DAPE-RELATED DEACYLASE"/>
    <property type="match status" value="1"/>
</dbReference>
<comment type="cofactor">
    <cofactor evidence="2">
        <name>Zn(2+)</name>
        <dbReference type="ChEBI" id="CHEBI:29105"/>
    </cofactor>
</comment>
<organism evidence="9 10">
    <name type="scientific">Candidatus Micrarchaeum acidiphilum ARMAN-2</name>
    <dbReference type="NCBI Taxonomy" id="425595"/>
    <lineage>
        <taxon>Archaea</taxon>
        <taxon>Candidatus Micrarchaeota</taxon>
        <taxon>Candidatus Micrarchaeia</taxon>
        <taxon>Candidatus Micrarchaeales</taxon>
        <taxon>Candidatus Micrarchaeaceae</taxon>
        <taxon>Candidatus Micrarchaeum</taxon>
    </lineage>
</organism>
<dbReference type="Pfam" id="PF01546">
    <property type="entry name" value="Peptidase_M20"/>
    <property type="match status" value="1"/>
</dbReference>
<comment type="cofactor">
    <cofactor evidence="1">
        <name>Co(2+)</name>
        <dbReference type="ChEBI" id="CHEBI:48828"/>
    </cofactor>
</comment>
<evidence type="ECO:0000256" key="1">
    <source>
        <dbReference type="ARBA" id="ARBA00001941"/>
    </source>
</evidence>
<keyword evidence="7" id="KW-0170">Cobalt</keyword>
<reference evidence="9 10" key="1">
    <citation type="journal article" date="2009" name="Genome Biol.">
        <title>Community-wide analysis of microbial genome sequence signatures.</title>
        <authorList>
            <person name="Dick G.J."/>
            <person name="Andersson A.F."/>
            <person name="Baker B.J."/>
            <person name="Simmons S.L."/>
            <person name="Thomas B.C."/>
            <person name="Yelton A.P."/>
            <person name="Banfield J.F."/>
        </authorList>
    </citation>
    <scope>NUCLEOTIDE SEQUENCE [LARGE SCALE GENOMIC DNA]</scope>
    <source>
        <strain evidence="9">ARMAN-2</strain>
    </source>
</reference>